<evidence type="ECO:0000313" key="8">
    <source>
        <dbReference type="Proteomes" id="UP001164390"/>
    </source>
</evidence>
<sequence>MTPSDRSDSREPRRSVPRSTAARTARLASLPLGFASRATVGIGRRLVGTPASSVMTDLQQRTAEQIFEVLGDLKGGAMKFGQTLSIFEAAMPEELSGPYRETLAKLQDSAPPMEAAMVHRVLADAFGPDWRTRLVELDDDPAAAASIGQVHRGRWHDGREVAVKVQYPGARQALESDLRQIGRLSRLFGVVTPGLDVKPLVQELKDRVVEELDYDLEAQAQDAFATAFAGDEAVQVPAVVDHARTVLVTDWMESTSSLSRLIADGSLADRDHYGAAYVRFLFAGPGRTGMLHADPHPGNFRVLADGRLGVVDFGAVARLPDGALPAVVGRLLRLAVDGNWDAVRDGLRDEGFIRPDTRLDTEVMSAYLAPFVEPAQTPTFTFSRDWLRAQANRVSTPQAQGLGTALKINIPPSYLLIHRVWAGGIGVLSQLGATAPFREILEESLPGFADE</sequence>
<evidence type="ECO:0000256" key="4">
    <source>
        <dbReference type="ARBA" id="ARBA00022840"/>
    </source>
</evidence>
<accession>A0AA46TJP2</accession>
<evidence type="ECO:0000256" key="5">
    <source>
        <dbReference type="SAM" id="MobiDB-lite"/>
    </source>
</evidence>
<dbReference type="Pfam" id="PF03109">
    <property type="entry name" value="ABC1"/>
    <property type="match status" value="1"/>
</dbReference>
<dbReference type="PANTHER" id="PTHR43851:SF3">
    <property type="entry name" value="COENZYME Q8"/>
    <property type="match status" value="1"/>
</dbReference>
<dbReference type="GO" id="GO:0005524">
    <property type="term" value="F:ATP binding"/>
    <property type="evidence" value="ECO:0007669"/>
    <property type="project" value="UniProtKB-KW"/>
</dbReference>
<evidence type="ECO:0000256" key="2">
    <source>
        <dbReference type="ARBA" id="ARBA00022679"/>
    </source>
</evidence>
<keyword evidence="4" id="KW-0067">ATP-binding</keyword>
<feature type="region of interest" description="Disordered" evidence="5">
    <location>
        <begin position="1"/>
        <end position="22"/>
    </location>
</feature>
<evidence type="ECO:0000256" key="1">
    <source>
        <dbReference type="ARBA" id="ARBA00009670"/>
    </source>
</evidence>
<dbReference type="RefSeq" id="WP_271634940.1">
    <property type="nucleotide sequence ID" value="NZ_CP094970.1"/>
</dbReference>
<evidence type="ECO:0000256" key="3">
    <source>
        <dbReference type="ARBA" id="ARBA00022741"/>
    </source>
</evidence>
<keyword evidence="7" id="KW-0418">Kinase</keyword>
<dbReference type="AlphaFoldDB" id="A0AA46TJP2"/>
<dbReference type="InterPro" id="IPR011009">
    <property type="entry name" value="Kinase-like_dom_sf"/>
</dbReference>
<comment type="similarity">
    <text evidence="1">Belongs to the protein kinase superfamily. ADCK protein kinase family.</text>
</comment>
<dbReference type="GO" id="GO:0004672">
    <property type="term" value="F:protein kinase activity"/>
    <property type="evidence" value="ECO:0007669"/>
    <property type="project" value="InterPro"/>
</dbReference>
<reference evidence="7" key="1">
    <citation type="submission" date="2022-01" db="EMBL/GenBank/DDBJ databases">
        <title>Nocardioidaceae gen. sp. A5X3R13.</title>
        <authorList>
            <person name="Lopez Marin M.A."/>
            <person name="Uhlik O."/>
        </authorList>
    </citation>
    <scope>NUCLEOTIDE SEQUENCE</scope>
    <source>
        <strain evidence="7">A5X3R13</strain>
    </source>
</reference>
<feature type="domain" description="Protein kinase" evidence="6">
    <location>
        <begin position="115"/>
        <end position="451"/>
    </location>
</feature>
<dbReference type="EMBL" id="CP094970">
    <property type="protein sequence ID" value="UYM06092.1"/>
    <property type="molecule type" value="Genomic_DNA"/>
</dbReference>
<evidence type="ECO:0000313" key="7">
    <source>
        <dbReference type="EMBL" id="UYM06092.1"/>
    </source>
</evidence>
<dbReference type="SUPFAM" id="SSF56112">
    <property type="entry name" value="Protein kinase-like (PK-like)"/>
    <property type="match status" value="1"/>
</dbReference>
<feature type="compositionally biased region" description="Basic and acidic residues" evidence="5">
    <location>
        <begin position="1"/>
        <end position="14"/>
    </location>
</feature>
<organism evidence="7 8">
    <name type="scientific">Solicola gregarius</name>
    <dbReference type="NCBI Taxonomy" id="2908642"/>
    <lineage>
        <taxon>Bacteria</taxon>
        <taxon>Bacillati</taxon>
        <taxon>Actinomycetota</taxon>
        <taxon>Actinomycetes</taxon>
        <taxon>Propionibacteriales</taxon>
        <taxon>Nocardioidaceae</taxon>
        <taxon>Solicola</taxon>
    </lineage>
</organism>
<dbReference type="Proteomes" id="UP001164390">
    <property type="component" value="Chromosome"/>
</dbReference>
<dbReference type="InterPro" id="IPR004147">
    <property type="entry name" value="ABC1_dom"/>
</dbReference>
<dbReference type="PROSITE" id="PS50011">
    <property type="entry name" value="PROTEIN_KINASE_DOM"/>
    <property type="match status" value="1"/>
</dbReference>
<dbReference type="InterPro" id="IPR051409">
    <property type="entry name" value="Atypical_kinase_ADCK"/>
</dbReference>
<keyword evidence="2" id="KW-0808">Transferase</keyword>
<keyword evidence="8" id="KW-1185">Reference proteome</keyword>
<evidence type="ECO:0000259" key="6">
    <source>
        <dbReference type="PROSITE" id="PS50011"/>
    </source>
</evidence>
<keyword evidence="3" id="KW-0547">Nucleotide-binding</keyword>
<name>A0AA46TJP2_9ACTN</name>
<protein>
    <submittedName>
        <fullName evidence="7">AarF/ABC1/UbiB kinase family protein</fullName>
    </submittedName>
</protein>
<dbReference type="KEGG" id="sgrg:L0C25_03190"/>
<proteinExistence type="inferred from homology"/>
<gene>
    <name evidence="7" type="ORF">L0C25_03190</name>
</gene>
<dbReference type="InterPro" id="IPR000719">
    <property type="entry name" value="Prot_kinase_dom"/>
</dbReference>
<dbReference type="CDD" id="cd13970">
    <property type="entry name" value="ABC1_ADCK3"/>
    <property type="match status" value="1"/>
</dbReference>
<dbReference type="InterPro" id="IPR034646">
    <property type="entry name" value="ADCK3_dom"/>
</dbReference>
<dbReference type="PANTHER" id="PTHR43851">
    <property type="match status" value="1"/>
</dbReference>